<dbReference type="eggNOG" id="COG1600">
    <property type="taxonomic scope" value="Bacteria"/>
</dbReference>
<protein>
    <recommendedName>
        <fullName evidence="3">Iron-sulfur cluster-binding protein</fullName>
    </recommendedName>
</protein>
<proteinExistence type="predicted"/>
<sequence length="252" mass="28570">MMREKIETLIKDFVACYQRTEDVKSNWREAIVRFADADQNFKELISPAHALATDYLTGAKTIIAYFLPYAKEIVDSNIEGRYSSHEWALAYIETNNLIVELDEYLKQELNKLGFNSAVISPRENFYQAEKPADWSHRHMAYYAGMGAFGLNNMLITDQGCCGRFGSIITTLDITTDRTTNREYCLYKNGEGCQLCVENCITNALKVDSFNGEKCYKILLYNDVLHSDIHVPTEVCGKCCVGVPCSMSNPVKI</sequence>
<keyword evidence="2" id="KW-1185">Reference proteome</keyword>
<name>E4RK71_HALHG</name>
<accession>E4RK71</accession>
<dbReference type="AlphaFoldDB" id="E4RK71"/>
<dbReference type="EMBL" id="CP002304">
    <property type="protein sequence ID" value="ADQ14623.1"/>
    <property type="molecule type" value="Genomic_DNA"/>
</dbReference>
<evidence type="ECO:0000313" key="1">
    <source>
        <dbReference type="EMBL" id="ADQ14623.1"/>
    </source>
</evidence>
<reference evidence="1 2" key="2">
    <citation type="journal article" date="2011" name="J. Bacteriol.">
        <title>Complete Genome Sequence of the Haloalkaliphilic, Hydrogen Producing Halanaerobium hydrogenoformans.</title>
        <authorList>
            <person name="Brown S.D."/>
            <person name="Begemann M.B."/>
            <person name="Mormile M.R."/>
            <person name="Wall J.D."/>
            <person name="Han C.S."/>
            <person name="Goodwin L.A."/>
            <person name="Pitluck S."/>
            <person name="Land M.L."/>
            <person name="Hauser L.J."/>
            <person name="Elias D.A."/>
        </authorList>
    </citation>
    <scope>NUCLEOTIDE SEQUENCE [LARGE SCALE GENOMIC DNA]</scope>
    <source>
        <strain evidence="2">sapolanicus</strain>
    </source>
</reference>
<dbReference type="PANTHER" id="PTHR42827:SF1">
    <property type="entry name" value="IRON-SULFUR CLUSTER-BINDING PROTEIN"/>
    <property type="match status" value="1"/>
</dbReference>
<evidence type="ECO:0000313" key="2">
    <source>
        <dbReference type="Proteomes" id="UP000007434"/>
    </source>
</evidence>
<evidence type="ECO:0008006" key="3">
    <source>
        <dbReference type="Google" id="ProtNLM"/>
    </source>
</evidence>
<organism evidence="1 2">
    <name type="scientific">Halanaerobium hydrogeniformans</name>
    <name type="common">Halanaerobium sp. (strain sapolanicus)</name>
    <dbReference type="NCBI Taxonomy" id="656519"/>
    <lineage>
        <taxon>Bacteria</taxon>
        <taxon>Bacillati</taxon>
        <taxon>Bacillota</taxon>
        <taxon>Clostridia</taxon>
        <taxon>Halanaerobiales</taxon>
        <taxon>Halanaerobiaceae</taxon>
        <taxon>Halanaerobium</taxon>
    </lineage>
</organism>
<dbReference type="Proteomes" id="UP000007434">
    <property type="component" value="Chromosome"/>
</dbReference>
<gene>
    <name evidence="1" type="ordered locus">Halsa_1192</name>
</gene>
<dbReference type="STRING" id="656519.Halsa_1192"/>
<dbReference type="PANTHER" id="PTHR42827">
    <property type="entry name" value="IRON-SULFUR CLUSTER-BINDING PROTEIN-RELATED"/>
    <property type="match status" value="1"/>
</dbReference>
<reference evidence="1 2" key="1">
    <citation type="submission" date="2010-11" db="EMBL/GenBank/DDBJ databases">
        <title>Complete sequence of Halanaerobium sp. sapolanicus.</title>
        <authorList>
            <consortium name="US DOE Joint Genome Institute"/>
            <person name="Lucas S."/>
            <person name="Copeland A."/>
            <person name="Lapidus A."/>
            <person name="Cheng J.-F."/>
            <person name="Bruce D."/>
            <person name="Goodwin L."/>
            <person name="Pitluck S."/>
            <person name="Davenport K."/>
            <person name="Detter J.C."/>
            <person name="Han C."/>
            <person name="Tapia R."/>
            <person name="Land M."/>
            <person name="Hauser L."/>
            <person name="Jeffries C."/>
            <person name="Kyrpides N."/>
            <person name="Ivanova N."/>
            <person name="Mikhailova N."/>
            <person name="Begemann M.B."/>
            <person name="Mormile M.R."/>
            <person name="Wall J.D."/>
            <person name="Elias D.A."/>
            <person name="Woyke T."/>
        </authorList>
    </citation>
    <scope>NUCLEOTIDE SEQUENCE [LARGE SCALE GENOMIC DNA]</scope>
    <source>
        <strain evidence="2">sapolanicus</strain>
    </source>
</reference>
<dbReference type="KEGG" id="has:Halsa_1192"/>
<dbReference type="HOGENOM" id="CLU_061526_0_0_9"/>